<evidence type="ECO:0000256" key="1">
    <source>
        <dbReference type="SAM" id="MobiDB-lite"/>
    </source>
</evidence>
<comment type="caution">
    <text evidence="2">The sequence shown here is derived from an EMBL/GenBank/DDBJ whole genome shotgun (WGS) entry which is preliminary data.</text>
</comment>
<name>A0A645IXU7_9ZZZZ</name>
<organism evidence="2">
    <name type="scientific">bioreactor metagenome</name>
    <dbReference type="NCBI Taxonomy" id="1076179"/>
    <lineage>
        <taxon>unclassified sequences</taxon>
        <taxon>metagenomes</taxon>
        <taxon>ecological metagenomes</taxon>
    </lineage>
</organism>
<feature type="compositionally biased region" description="Low complexity" evidence="1">
    <location>
        <begin position="70"/>
        <end position="92"/>
    </location>
</feature>
<feature type="compositionally biased region" description="Low complexity" evidence="1">
    <location>
        <begin position="25"/>
        <end position="37"/>
    </location>
</feature>
<dbReference type="EMBL" id="VSSQ01125843">
    <property type="protein sequence ID" value="MPN55996.1"/>
    <property type="molecule type" value="Genomic_DNA"/>
</dbReference>
<dbReference type="AlphaFoldDB" id="A0A645IXU7"/>
<gene>
    <name evidence="2" type="ORF">SDC9_203680</name>
</gene>
<feature type="region of interest" description="Disordered" evidence="1">
    <location>
        <begin position="1"/>
        <end position="92"/>
    </location>
</feature>
<protein>
    <submittedName>
        <fullName evidence="2">Uncharacterized protein</fullName>
    </submittedName>
</protein>
<sequence>MLGDPDHASQPQADTEELGWCQPFAGDQGRQQQGEQRAGADQDRGECRRRSLHAPVGQAQVHRVVEHPCHQGAARQGHAAQAAALEGAHAGE</sequence>
<accession>A0A645IXU7</accession>
<evidence type="ECO:0000313" key="2">
    <source>
        <dbReference type="EMBL" id="MPN55996.1"/>
    </source>
</evidence>
<proteinExistence type="predicted"/>
<feature type="compositionally biased region" description="Basic and acidic residues" evidence="1">
    <location>
        <begin position="38"/>
        <end position="49"/>
    </location>
</feature>
<reference evidence="2" key="1">
    <citation type="submission" date="2019-08" db="EMBL/GenBank/DDBJ databases">
        <authorList>
            <person name="Kucharzyk K."/>
            <person name="Murdoch R.W."/>
            <person name="Higgins S."/>
            <person name="Loffler F."/>
        </authorList>
    </citation>
    <scope>NUCLEOTIDE SEQUENCE</scope>
</reference>